<protein>
    <submittedName>
        <fullName evidence="2">Uncharacterized protein</fullName>
    </submittedName>
</protein>
<evidence type="ECO:0000313" key="3">
    <source>
        <dbReference type="Proteomes" id="UP000253529"/>
    </source>
</evidence>
<dbReference type="AlphaFoldDB" id="A0A366FIA0"/>
<reference evidence="2 3" key="1">
    <citation type="submission" date="2018-06" db="EMBL/GenBank/DDBJ databases">
        <title>Genomic Encyclopedia of Type Strains, Phase IV (KMG-IV): sequencing the most valuable type-strain genomes for metagenomic binning, comparative biology and taxonomic classification.</title>
        <authorList>
            <person name="Goeker M."/>
        </authorList>
    </citation>
    <scope>NUCLEOTIDE SEQUENCE [LARGE SCALE GENOMIC DNA]</scope>
    <source>
        <strain evidence="2 3">DSM 24875</strain>
    </source>
</reference>
<dbReference type="EMBL" id="QNRK01000009">
    <property type="protein sequence ID" value="RBP14382.1"/>
    <property type="molecule type" value="Genomic_DNA"/>
</dbReference>
<organism evidence="2 3">
    <name type="scientific">Roseiarcus fermentans</name>
    <dbReference type="NCBI Taxonomy" id="1473586"/>
    <lineage>
        <taxon>Bacteria</taxon>
        <taxon>Pseudomonadati</taxon>
        <taxon>Pseudomonadota</taxon>
        <taxon>Alphaproteobacteria</taxon>
        <taxon>Hyphomicrobiales</taxon>
        <taxon>Roseiarcaceae</taxon>
        <taxon>Roseiarcus</taxon>
    </lineage>
</organism>
<keyword evidence="3" id="KW-1185">Reference proteome</keyword>
<dbReference type="Proteomes" id="UP000253529">
    <property type="component" value="Unassembled WGS sequence"/>
</dbReference>
<proteinExistence type="predicted"/>
<feature type="region of interest" description="Disordered" evidence="1">
    <location>
        <begin position="1"/>
        <end position="24"/>
    </location>
</feature>
<evidence type="ECO:0000256" key="1">
    <source>
        <dbReference type="SAM" id="MobiDB-lite"/>
    </source>
</evidence>
<gene>
    <name evidence="2" type="ORF">DFR50_109136</name>
</gene>
<evidence type="ECO:0000313" key="2">
    <source>
        <dbReference type="EMBL" id="RBP14382.1"/>
    </source>
</evidence>
<accession>A0A366FIA0</accession>
<sequence>MARHRRPLANAQAREGARSGVDRVRRRHGVLAPVESRPCDGGIAAGSLV</sequence>
<comment type="caution">
    <text evidence="2">The sequence shown here is derived from an EMBL/GenBank/DDBJ whole genome shotgun (WGS) entry which is preliminary data.</text>
</comment>
<name>A0A366FIA0_9HYPH</name>